<reference evidence="2" key="1">
    <citation type="submission" date="2021-05" db="EMBL/GenBank/DDBJ databases">
        <authorList>
            <person name="Khan N."/>
        </authorList>
    </citation>
    <scope>NUCLEOTIDE SEQUENCE</scope>
</reference>
<feature type="compositionally biased region" description="Low complexity" evidence="1">
    <location>
        <begin position="131"/>
        <end position="141"/>
    </location>
</feature>
<feature type="compositionally biased region" description="Basic and acidic residues" evidence="1">
    <location>
        <begin position="190"/>
        <end position="204"/>
    </location>
</feature>
<feature type="compositionally biased region" description="Basic and acidic residues" evidence="1">
    <location>
        <begin position="160"/>
        <end position="169"/>
    </location>
</feature>
<gene>
    <name evidence="2" type="ORF">FEQUK3_LOCUS11549</name>
</gene>
<comment type="caution">
    <text evidence="2">The sequence shown here is derived from an EMBL/GenBank/DDBJ whole genome shotgun (WGS) entry which is preliminary data.</text>
</comment>
<dbReference type="EMBL" id="CAJSTJ010000190">
    <property type="protein sequence ID" value="CAG7565836.1"/>
    <property type="molecule type" value="Genomic_DNA"/>
</dbReference>
<protein>
    <submittedName>
        <fullName evidence="2">Uncharacterized protein</fullName>
    </submittedName>
</protein>
<sequence>MQQGSSGREQPIESKVDAGWAPNAGLVKTNDRDGNVMETMVNATPRSIRLRIRSSPIDIIETAVNTTPGRAETEDQERRKSSQIDAVWGPKADFVKMNDRNDNAANADFVKAKDRDGSVMETAMKDREGNVTETVVNTTTGHNPTGSTQADQQGSSGCEQPDRTKKVDAFEAPNANHAGAPKRPGAGGSDHQEGQRRLREDERP</sequence>
<feature type="region of interest" description="Disordered" evidence="1">
    <location>
        <begin position="122"/>
        <end position="204"/>
    </location>
</feature>
<evidence type="ECO:0000313" key="3">
    <source>
        <dbReference type="Proteomes" id="UP000693738"/>
    </source>
</evidence>
<evidence type="ECO:0000256" key="1">
    <source>
        <dbReference type="SAM" id="MobiDB-lite"/>
    </source>
</evidence>
<organism evidence="2 3">
    <name type="scientific">Fusarium equiseti</name>
    <name type="common">Fusarium scirpi</name>
    <dbReference type="NCBI Taxonomy" id="61235"/>
    <lineage>
        <taxon>Eukaryota</taxon>
        <taxon>Fungi</taxon>
        <taxon>Dikarya</taxon>
        <taxon>Ascomycota</taxon>
        <taxon>Pezizomycotina</taxon>
        <taxon>Sordariomycetes</taxon>
        <taxon>Hypocreomycetidae</taxon>
        <taxon>Hypocreales</taxon>
        <taxon>Nectriaceae</taxon>
        <taxon>Fusarium</taxon>
        <taxon>Fusarium incarnatum-equiseti species complex</taxon>
    </lineage>
</organism>
<evidence type="ECO:0000313" key="2">
    <source>
        <dbReference type="EMBL" id="CAG7565836.1"/>
    </source>
</evidence>
<proteinExistence type="predicted"/>
<feature type="region of interest" description="Disordered" evidence="1">
    <location>
        <begin position="1"/>
        <end position="32"/>
    </location>
</feature>
<feature type="region of interest" description="Disordered" evidence="1">
    <location>
        <begin position="65"/>
        <end position="86"/>
    </location>
</feature>
<accession>A0A8J2NF66</accession>
<feature type="compositionally biased region" description="Basic and acidic residues" evidence="1">
    <location>
        <begin position="71"/>
        <end position="82"/>
    </location>
</feature>
<dbReference type="Proteomes" id="UP000693738">
    <property type="component" value="Unassembled WGS sequence"/>
</dbReference>
<dbReference type="AlphaFoldDB" id="A0A8J2NF66"/>
<name>A0A8J2NF66_FUSEQ</name>
<feature type="compositionally biased region" description="Polar residues" evidence="1">
    <location>
        <begin position="142"/>
        <end position="158"/>
    </location>
</feature>